<evidence type="ECO:0000313" key="2">
    <source>
        <dbReference type="EMBL" id="MFC3493192.1"/>
    </source>
</evidence>
<sequence>MAGLYELSAKIEADRAAVEAVAGPINSSKGQAEHATVEIGGLGAEAASVRMRAVVDKIEEAESIRATLQGSLVKAHFIVLSAIHGTMGPRARASGATGGDSSGESAISPQPVTEFDFVAGLDHEPGPDQLRYIADEPAKLPEEIDPFDDSRLTSRPVRAVRVAARGVEDLQGGTKQVTTDAVNFQHFFDPPADNEYTESLPKDTGPQFTNDPPSATPLDPIQAVANFTAMGVAVAKVAVGEMRKRNR</sequence>
<evidence type="ECO:0000256" key="1">
    <source>
        <dbReference type="SAM" id="MobiDB-lite"/>
    </source>
</evidence>
<dbReference type="EMBL" id="JBHRWO010000010">
    <property type="protein sequence ID" value="MFC3493192.1"/>
    <property type="molecule type" value="Genomic_DNA"/>
</dbReference>
<name>A0ABV7Q029_9ACTN</name>
<gene>
    <name evidence="2" type="ORF">ACFO8M_11930</name>
</gene>
<keyword evidence="3" id="KW-1185">Reference proteome</keyword>
<protein>
    <submittedName>
        <fullName evidence="2">Uncharacterized protein</fullName>
    </submittedName>
</protein>
<proteinExistence type="predicted"/>
<organism evidence="2 3">
    <name type="scientific">Glycomyces rhizosphaerae</name>
    <dbReference type="NCBI Taxonomy" id="2054422"/>
    <lineage>
        <taxon>Bacteria</taxon>
        <taxon>Bacillati</taxon>
        <taxon>Actinomycetota</taxon>
        <taxon>Actinomycetes</taxon>
        <taxon>Glycomycetales</taxon>
        <taxon>Glycomycetaceae</taxon>
        <taxon>Glycomyces</taxon>
    </lineage>
</organism>
<comment type="caution">
    <text evidence="2">The sequence shown here is derived from an EMBL/GenBank/DDBJ whole genome shotgun (WGS) entry which is preliminary data.</text>
</comment>
<dbReference type="Proteomes" id="UP001595712">
    <property type="component" value="Unassembled WGS sequence"/>
</dbReference>
<dbReference type="RefSeq" id="WP_387975119.1">
    <property type="nucleotide sequence ID" value="NZ_JBHRWO010000010.1"/>
</dbReference>
<feature type="region of interest" description="Disordered" evidence="1">
    <location>
        <begin position="190"/>
        <end position="217"/>
    </location>
</feature>
<accession>A0ABV7Q029</accession>
<reference evidence="3" key="1">
    <citation type="journal article" date="2019" name="Int. J. Syst. Evol. Microbiol.">
        <title>The Global Catalogue of Microorganisms (GCM) 10K type strain sequencing project: providing services to taxonomists for standard genome sequencing and annotation.</title>
        <authorList>
            <consortium name="The Broad Institute Genomics Platform"/>
            <consortium name="The Broad Institute Genome Sequencing Center for Infectious Disease"/>
            <person name="Wu L."/>
            <person name="Ma J."/>
        </authorList>
    </citation>
    <scope>NUCLEOTIDE SEQUENCE [LARGE SCALE GENOMIC DNA]</scope>
    <source>
        <strain evidence="3">CGMCC 4.7396</strain>
    </source>
</reference>
<feature type="region of interest" description="Disordered" evidence="1">
    <location>
        <begin position="88"/>
        <end position="109"/>
    </location>
</feature>
<evidence type="ECO:0000313" key="3">
    <source>
        <dbReference type="Proteomes" id="UP001595712"/>
    </source>
</evidence>